<dbReference type="InterPro" id="IPR001841">
    <property type="entry name" value="Znf_RING"/>
</dbReference>
<dbReference type="GO" id="GO:0071596">
    <property type="term" value="P:ubiquitin-dependent protein catabolic process via the N-end rule pathway"/>
    <property type="evidence" value="ECO:0007669"/>
    <property type="project" value="UniProtKB-UniRule"/>
</dbReference>
<keyword evidence="6 11" id="KW-0833">Ubl conjugation pathway</keyword>
<feature type="zinc finger region" description="UBR-type" evidence="10">
    <location>
        <begin position="24"/>
        <end position="95"/>
    </location>
</feature>
<name>A0A5K1UHC9_ENTHI</name>
<comment type="caution">
    <text evidence="15">The sequence shown here is derived from an EMBL/GenBank/DDBJ whole genome shotgun (WGS) entry which is preliminary data.</text>
</comment>
<comment type="pathway">
    <text evidence="2 11">Protein modification; protein ubiquitination.</text>
</comment>
<dbReference type="SMART" id="SM00396">
    <property type="entry name" value="ZnF_UBR1"/>
    <property type="match status" value="1"/>
</dbReference>
<keyword evidence="3 11" id="KW-0808">Transferase</keyword>
<gene>
    <name evidence="15" type="ORF">CL6EHI_119940</name>
</gene>
<dbReference type="OMA" id="TMERIAW"/>
<dbReference type="UniPathway" id="UPA00143"/>
<dbReference type="EMBL" id="BDEQ01000001">
    <property type="protein sequence ID" value="GAT98217.1"/>
    <property type="molecule type" value="Genomic_DNA"/>
</dbReference>
<dbReference type="PANTHER" id="PTHR21497:SF24">
    <property type="entry name" value="E3 UBIQUITIN-PROTEIN LIGASE UBR1"/>
    <property type="match status" value="1"/>
</dbReference>
<dbReference type="PROSITE" id="PS51157">
    <property type="entry name" value="ZF_UBR"/>
    <property type="match status" value="1"/>
</dbReference>
<keyword evidence="4 11" id="KW-0479">Metal-binding</keyword>
<evidence type="ECO:0000256" key="10">
    <source>
        <dbReference type="PROSITE-ProRule" id="PRU00508"/>
    </source>
</evidence>
<dbReference type="EC" id="2.3.2.27" evidence="11"/>
<dbReference type="PANTHER" id="PTHR21497">
    <property type="entry name" value="UBIQUITIN LIGASE E3 ALPHA-RELATED"/>
    <property type="match status" value="1"/>
</dbReference>
<dbReference type="Proteomes" id="UP000078387">
    <property type="component" value="Unassembled WGS sequence"/>
</dbReference>
<dbReference type="VEuPathDB" id="AmoebaDB:EHI7A_052330"/>
<comment type="function">
    <text evidence="11">Ubiquitin ligase protein which is a component of the N-end rule pathway. Recognizes and binds to proteins bearing specific N-terminal residues that are destabilizing according to the N-end rule, leading to their ubiquitination and subsequent degradation.</text>
</comment>
<feature type="coiled-coil region" evidence="12">
    <location>
        <begin position="776"/>
        <end position="822"/>
    </location>
</feature>
<feature type="domain" description="RING-type" evidence="13">
    <location>
        <begin position="824"/>
        <end position="887"/>
    </location>
</feature>
<evidence type="ECO:0000259" key="14">
    <source>
        <dbReference type="PROSITE" id="PS51157"/>
    </source>
</evidence>
<evidence type="ECO:0000313" key="16">
    <source>
        <dbReference type="Proteomes" id="UP000078387"/>
    </source>
</evidence>
<dbReference type="VEuPathDB" id="AmoebaDB:EHI8A_115800"/>
<evidence type="ECO:0000256" key="12">
    <source>
        <dbReference type="SAM" id="Coils"/>
    </source>
</evidence>
<dbReference type="AlphaFoldDB" id="A0A5K1UHC9"/>
<dbReference type="GO" id="GO:0000151">
    <property type="term" value="C:ubiquitin ligase complex"/>
    <property type="evidence" value="ECO:0007669"/>
    <property type="project" value="TreeGrafter"/>
</dbReference>
<dbReference type="GO" id="GO:0008270">
    <property type="term" value="F:zinc ion binding"/>
    <property type="evidence" value="ECO:0007669"/>
    <property type="project" value="UniProtKB-UniRule"/>
</dbReference>
<evidence type="ECO:0000256" key="8">
    <source>
        <dbReference type="ARBA" id="ARBA00046341"/>
    </source>
</evidence>
<comment type="catalytic activity">
    <reaction evidence="1 11">
        <text>S-ubiquitinyl-[E2 ubiquitin-conjugating enzyme]-L-cysteine + [acceptor protein]-L-lysine = [E2 ubiquitin-conjugating enzyme]-L-cysteine + N(6)-ubiquitinyl-[acceptor protein]-L-lysine.</text>
        <dbReference type="EC" id="2.3.2.27"/>
    </reaction>
</comment>
<dbReference type="Gene3D" id="2.10.110.30">
    <property type="match status" value="1"/>
</dbReference>
<evidence type="ECO:0000259" key="13">
    <source>
        <dbReference type="PROSITE" id="PS50089"/>
    </source>
</evidence>
<evidence type="ECO:0000256" key="6">
    <source>
        <dbReference type="ARBA" id="ARBA00022786"/>
    </source>
</evidence>
<dbReference type="VEuPathDB" id="AmoebaDB:EHI5A_086700"/>
<evidence type="ECO:0000256" key="2">
    <source>
        <dbReference type="ARBA" id="ARBA00004906"/>
    </source>
</evidence>
<evidence type="ECO:0000256" key="4">
    <source>
        <dbReference type="ARBA" id="ARBA00022723"/>
    </source>
</evidence>
<keyword evidence="7 11" id="KW-0862">Zinc</keyword>
<evidence type="ECO:0000313" key="15">
    <source>
        <dbReference type="EMBL" id="GAT98217.1"/>
    </source>
</evidence>
<sequence>MVENIIGTTLDSAIILCQNLVHTRHCRSVGYGQKSLIYHCKTCSKNESACLCALCFNGSDHKGHDYSITESSNFTCDCGDESQWKEEGFCRLHGKEFTGNLRLLLPDKYREFPEKMTQCIDVYVFELIRNNITEVEKIGDIILKLMRVDLFYLIIAELLTKQFSPSSSVLIEQLHQQNITYHEFLYEKMFTTPKPPTTLIKILTSFQTDLTLIHFDHEIIYKLFIYSLEFSQHSLNEVFCNTFIFRSYKDNNNKYLFFNKERYLQFISITQSVLDGYVSQNTTTTIQQVQNVYDFLWDVFLYCPNEIQNAPFDKSCVIKTAVFLATLSNRFETLPCSKIHEQQNQSRQEILKKIYCLYLITSRLIPNINIQYLYAAYNEVLAILIQHIQKYFKEVPSIVLDGDNIDVRIHQTNQPCSPMGFILPFFLSIYLRSIKEGINPLIQKEDAKLILQYCLLSIKFRQDYENKVYIYNDDTVLLFYWYYVSGTNLRTILSDYTMVRVLIPIVGVEYFIKESCVMFEMIEYSQSIKHYSIHKISKKKEIVVNYLTLLIQIDRRFELLNDLSDEDMLKLIISHHIISGNTKPNEISKKVMIRNFNTYDVFDLVYDKDNKQLRKYYLEEIDPLTPLLKLSEKEVLINTCLLQPQSPLPHRYQFNSLRKDEPHKILFQSVLLYSLIKDIIELRLEDISPLIIMLILECNDVVEELNKTITTRRYILSEPNHEMERLMRSDEEMFQINEYMKYFGREMGMKEKELFEMNEVVKEIGNEFEVEYENYKKEQRKNIKHHKDKQAQIKKRMINQQNKILLKDKEELQELVKEEEEEICVICQQKKNDIVGFFTCFSENKKVETIRKMHNGIKVKCNVNGCQHTVHYSCYQHYKRNICPICKYQINHFLPHQNEFKKEESTISEGKEITRKEVLRNCISNEFYDEKSKEIDILENVIDCLYGTIVSLQCSSELNYLYKETDRQIILSLLEIARFIFCETELFQDIHQMHYDIEDYYQQCKNPLKIYLFSLISQSNTIERIAWTSQARNCACIAKQLGLCHDEFVCIDDNIHYQNMILPTNIQKQLQECLSIKQLTEQLTCVLNDQIKLLNEIIHIKEINVYLRVYEMMGFIDELSFNSLPDIKQPIFDFKLQKYFKDFVGQFAEQKCSVCNELPKEYMKCSYCLNCGAFICDNQECFISHKLKKESPDLLYIYLRNGRICVHINSTLTASSCIYFNKYTEPFEQSQLKHSEFILNELKLQEFLQHYIRGDVIENPMFK</sequence>
<evidence type="ECO:0000256" key="11">
    <source>
        <dbReference type="RuleBase" id="RU366018"/>
    </source>
</evidence>
<evidence type="ECO:0000256" key="7">
    <source>
        <dbReference type="ARBA" id="ARBA00022833"/>
    </source>
</evidence>
<reference evidence="15 16" key="1">
    <citation type="submission" date="2016-05" db="EMBL/GenBank/DDBJ databases">
        <title>First whole genome sequencing of Entamoeba histolytica HM1:IMSS-clone-6.</title>
        <authorList>
            <person name="Mukherjee Avik.K."/>
            <person name="Izumyama S."/>
            <person name="Nakada-Tsukui K."/>
            <person name="Nozaki T."/>
        </authorList>
    </citation>
    <scope>NUCLEOTIDE SEQUENCE [LARGE SCALE GENOMIC DNA]</scope>
    <source>
        <strain evidence="15 16">HM1:IMSS clone 6</strain>
    </source>
</reference>
<evidence type="ECO:0000256" key="5">
    <source>
        <dbReference type="ARBA" id="ARBA00022771"/>
    </source>
</evidence>
<dbReference type="GO" id="GO:0005737">
    <property type="term" value="C:cytoplasm"/>
    <property type="evidence" value="ECO:0007669"/>
    <property type="project" value="TreeGrafter"/>
</dbReference>
<accession>A0A5K1UHC9</accession>
<evidence type="ECO:0000256" key="9">
    <source>
        <dbReference type="PROSITE-ProRule" id="PRU00175"/>
    </source>
</evidence>
<keyword evidence="12" id="KW-0175">Coiled coil</keyword>
<keyword evidence="5 9" id="KW-0863">Zinc-finger</keyword>
<dbReference type="FunFam" id="2.10.110.30:FF:000002">
    <property type="entry name" value="Putative e3 ubiquitin-protein ligase ubr3"/>
    <property type="match status" value="1"/>
</dbReference>
<evidence type="ECO:0000256" key="1">
    <source>
        <dbReference type="ARBA" id="ARBA00000900"/>
    </source>
</evidence>
<dbReference type="InterPro" id="IPR003126">
    <property type="entry name" value="Znf_UBR"/>
</dbReference>
<evidence type="ECO:0000256" key="3">
    <source>
        <dbReference type="ARBA" id="ARBA00022679"/>
    </source>
</evidence>
<dbReference type="Pfam" id="PF02207">
    <property type="entry name" value="zf-UBR"/>
    <property type="match status" value="1"/>
</dbReference>
<dbReference type="VEuPathDB" id="AmoebaDB:KM1_103180"/>
<protein>
    <recommendedName>
        <fullName evidence="11">E3 ubiquitin-protein ligase</fullName>
        <ecNumber evidence="11">2.3.2.27</ecNumber>
    </recommendedName>
</protein>
<dbReference type="PROSITE" id="PS50089">
    <property type="entry name" value="ZF_RING_2"/>
    <property type="match status" value="1"/>
</dbReference>
<dbReference type="GO" id="GO:0016567">
    <property type="term" value="P:protein ubiquitination"/>
    <property type="evidence" value="ECO:0007669"/>
    <property type="project" value="UniProtKB-UniRule"/>
</dbReference>
<dbReference type="CDD" id="cd19673">
    <property type="entry name" value="UBR-box_UBR3"/>
    <property type="match status" value="1"/>
</dbReference>
<feature type="domain" description="UBR-type" evidence="14">
    <location>
        <begin position="24"/>
        <end position="95"/>
    </location>
</feature>
<dbReference type="InterPro" id="IPR039164">
    <property type="entry name" value="UBR1-like"/>
</dbReference>
<comment type="similarity">
    <text evidence="8 11">Belongs to the E3 ubiquitin-protein ligase UBR1-like family.</text>
</comment>
<proteinExistence type="inferred from homology"/>
<organism evidence="15 16">
    <name type="scientific">Entamoeba histolytica</name>
    <dbReference type="NCBI Taxonomy" id="5759"/>
    <lineage>
        <taxon>Eukaryota</taxon>
        <taxon>Amoebozoa</taxon>
        <taxon>Evosea</taxon>
        <taxon>Archamoebae</taxon>
        <taxon>Mastigamoebida</taxon>
        <taxon>Entamoebidae</taxon>
        <taxon>Entamoeba</taxon>
    </lineage>
</organism>
<dbReference type="VEuPathDB" id="AmoebaDB:EHI_119940"/>
<dbReference type="GO" id="GO:0061630">
    <property type="term" value="F:ubiquitin protein ligase activity"/>
    <property type="evidence" value="ECO:0007669"/>
    <property type="project" value="UniProtKB-UniRule"/>
</dbReference>